<comment type="caution">
    <text evidence="1">The sequence shown here is derived from an EMBL/GenBank/DDBJ whole genome shotgun (WGS) entry which is preliminary data.</text>
</comment>
<organism evidence="1 2">
    <name type="scientific">Purpureocillium lilacinum</name>
    <name type="common">Paecilomyces lilacinus</name>
    <dbReference type="NCBI Taxonomy" id="33203"/>
    <lineage>
        <taxon>Eukaryota</taxon>
        <taxon>Fungi</taxon>
        <taxon>Dikarya</taxon>
        <taxon>Ascomycota</taxon>
        <taxon>Pezizomycotina</taxon>
        <taxon>Sordariomycetes</taxon>
        <taxon>Hypocreomycetidae</taxon>
        <taxon>Hypocreales</taxon>
        <taxon>Ophiocordycipitaceae</taxon>
        <taxon>Purpureocillium</taxon>
    </lineage>
</organism>
<dbReference type="Proteomes" id="UP001638806">
    <property type="component" value="Unassembled WGS sequence"/>
</dbReference>
<proteinExistence type="predicted"/>
<protein>
    <submittedName>
        <fullName evidence="1">Uncharacterized protein</fullName>
    </submittedName>
</protein>
<accession>A0ACC4DIP0</accession>
<gene>
    <name evidence="1" type="ORF">ACCO45_010738</name>
</gene>
<reference evidence="1" key="1">
    <citation type="submission" date="2024-12" db="EMBL/GenBank/DDBJ databases">
        <title>Comparative genomics and development of molecular markers within Purpureocillium lilacinum and among Purpureocillium species.</title>
        <authorList>
            <person name="Yeh Z.-Y."/>
            <person name="Ni N.-T."/>
            <person name="Lo P.-H."/>
            <person name="Mushyakhwo K."/>
            <person name="Lin C.-F."/>
            <person name="Nai Y.-S."/>
        </authorList>
    </citation>
    <scope>NUCLEOTIDE SEQUENCE</scope>
    <source>
        <strain evidence="1">NCHU-NPUST-175</strain>
    </source>
</reference>
<evidence type="ECO:0000313" key="1">
    <source>
        <dbReference type="EMBL" id="KAL3955175.1"/>
    </source>
</evidence>
<name>A0ACC4DIP0_PURLI</name>
<keyword evidence="2" id="KW-1185">Reference proteome</keyword>
<sequence>MRAKVTRLAPKPRRDGWRLSAHKARAASRHGRKKRLQPEAGRPGEERASKHILGPLPPAPHRAHWPRRDPLDGFLRLRGGDGSPAGHGTIWHPLAHCNPLAARRHVRKEEEKRACPTSHGRPSQRNSLSGGCLDSPSPASHPPASPASCDTGLESVCECFADTSALAEACLGKSPRAKNRVAAPSSLRSRLLTSTRLRPHVAAGLFGTGLGCAHPSLSATLLYFEQVLQLQRRLRPMRNRLPRACDALPGLPVLPESEPPEAFADRTAEYTLPVIDPKLSPNSRCHWCFVHHDTSRLPAPTDARTAGGQGNQRTTLPGVVALSSRSPGSRVQPPRARSPGELPVHATPVSTSKLNRVSRICSAPGRAISRSVCCGFRRSSSSYTALFGRSVTQSRQCSLHARVCGPSLAGKAKRHQPTAESGSLRDRLPSVCLPGAMGKATACPEHTLDMAEFPLPRLPG</sequence>
<dbReference type="EMBL" id="JBGNUJ010000010">
    <property type="protein sequence ID" value="KAL3955175.1"/>
    <property type="molecule type" value="Genomic_DNA"/>
</dbReference>
<evidence type="ECO:0000313" key="2">
    <source>
        <dbReference type="Proteomes" id="UP001638806"/>
    </source>
</evidence>